<dbReference type="InterPro" id="IPR013382">
    <property type="entry name" value="CRISPR-assoc_prot_Cse2"/>
</dbReference>
<feature type="region of interest" description="Disordered" evidence="1">
    <location>
        <begin position="494"/>
        <end position="544"/>
    </location>
</feature>
<protein>
    <submittedName>
        <fullName evidence="2">Type I-E CRISPR-associated protein Cse1/CasA</fullName>
    </submittedName>
</protein>
<feature type="compositionally biased region" description="Pro residues" evidence="1">
    <location>
        <begin position="510"/>
        <end position="520"/>
    </location>
</feature>
<evidence type="ECO:0000313" key="3">
    <source>
        <dbReference type="Proteomes" id="UP001589887"/>
    </source>
</evidence>
<name>A0ABV6TE86_9ACTN</name>
<dbReference type="RefSeq" id="WP_394317280.1">
    <property type="nucleotide sequence ID" value="NZ_JBHMQV010000007.1"/>
</dbReference>
<dbReference type="EMBL" id="JBHMQV010000007">
    <property type="protein sequence ID" value="MFC0843526.1"/>
    <property type="molecule type" value="Genomic_DNA"/>
</dbReference>
<gene>
    <name evidence="2" type="ORF">ACFH04_07225</name>
</gene>
<dbReference type="Pfam" id="PF09481">
    <property type="entry name" value="CRISPR_Cse1"/>
    <property type="match status" value="1"/>
</dbReference>
<evidence type="ECO:0000256" key="1">
    <source>
        <dbReference type="SAM" id="MobiDB-lite"/>
    </source>
</evidence>
<accession>A0ABV6TE86</accession>
<dbReference type="Gene3D" id="1.10.520.40">
    <property type="entry name" value="CRISPR-associated protein Cse2"/>
    <property type="match status" value="1"/>
</dbReference>
<organism evidence="2 3">
    <name type="scientific">Streptomyces noboritoensis</name>
    <dbReference type="NCBI Taxonomy" id="67337"/>
    <lineage>
        <taxon>Bacteria</taxon>
        <taxon>Bacillati</taxon>
        <taxon>Actinomycetota</taxon>
        <taxon>Actinomycetes</taxon>
        <taxon>Kitasatosporales</taxon>
        <taxon>Streptomycetaceae</taxon>
        <taxon>Streptomyces</taxon>
    </lineage>
</organism>
<dbReference type="InterPro" id="IPR013381">
    <property type="entry name" value="CRISPR-assoc_prot_Cse1"/>
</dbReference>
<dbReference type="Gene3D" id="1.10.132.100">
    <property type="match status" value="1"/>
</dbReference>
<dbReference type="Pfam" id="PF09485">
    <property type="entry name" value="CRISPR_Cse2"/>
    <property type="match status" value="1"/>
</dbReference>
<reference evidence="2 3" key="1">
    <citation type="submission" date="2024-09" db="EMBL/GenBank/DDBJ databases">
        <authorList>
            <person name="Sun Q."/>
            <person name="Mori K."/>
        </authorList>
    </citation>
    <scope>NUCLEOTIDE SEQUENCE [LARGE SCALE GENOMIC DNA]</scope>
    <source>
        <strain evidence="2 3">JCM 4557</strain>
    </source>
</reference>
<dbReference type="InterPro" id="IPR038287">
    <property type="entry name" value="Cse2_sf"/>
</dbReference>
<sequence>MRFEDCITALTIGPEQHKPPEVRWLSLTETFEQAESIPALAHSTPGVGVVQYELLIALCTATGVYPRTPGQWRDWVENRYPLEEVAQQLRERFEGLLDVCHREHPFGQNRLLAPYLAAHGYGPAQLVLERAAHGVQFTDHVHLHSGPMPMREAVQAMLVQNAYGLGGRMMAKTGWLGPNLTYGAVGRLAQRVRTLALGENLADTLRLNLEPTTVPGHFNFSWTLPPPGRPRRVFHGPRNAQRYRPTGPVDLHSVLGRSVLMSARRAPDGQVVTDRVLLGAGELLEPLGQAHLQDTPLRRGKPLTARPDRALWQQAHALYAAATPNNKESDLFSRLTRLDRPVRLWSVALVAEKATPLNWVSDTFPFHNGEQEHLLGAAADGAVWAEYLERAVRRAATVARDLVYPQARPEKRERERLLSRFHPGPQLWAGFEAPFHDLLDQLARGADTSQARAAFARSVVELARQCLNERLRSLPRGPLALQARACAQARLEEELTRRQTPPELKDAAMPPSPAPVPPAQPDSLPDEHSERNEHDGAPAAPAQRGREHMVLGHWLASLVRSHDQSALAALREGRGYHRGPLQEAMSYAPENDRAAYAATARLFARYHAALPWQEYVRLYGSGDLGRALGRVGSPGARGPKDPGCKRLFDRITAPGPLPLTDLAHAVDRLRAADRFPPNWAQLALDLAAWSDPDEATQNSWARSFYTPASRTRQGAPA</sequence>
<keyword evidence="3" id="KW-1185">Reference proteome</keyword>
<comment type="caution">
    <text evidence="2">The sequence shown here is derived from an EMBL/GenBank/DDBJ whole genome shotgun (WGS) entry which is preliminary data.</text>
</comment>
<feature type="compositionally biased region" description="Basic and acidic residues" evidence="1">
    <location>
        <begin position="525"/>
        <end position="536"/>
    </location>
</feature>
<dbReference type="Proteomes" id="UP001589887">
    <property type="component" value="Unassembled WGS sequence"/>
</dbReference>
<proteinExistence type="predicted"/>
<evidence type="ECO:0000313" key="2">
    <source>
        <dbReference type="EMBL" id="MFC0843526.1"/>
    </source>
</evidence>